<sequence length="130" mass="14599">MWWLALAGRALAGDSDPGDLAPEIQAPKAPDQASPVFSEDEQKRLQELRRWLLLRQQERKLQEPGKLDALKQARAADLADPAPRPKSNPVLHIGRGPDGRIHHRYIFNESGPDQLQSAVPEYSPALRRSR</sequence>
<accession>A0A1Y6CSN9</accession>
<name>A0A1Y6CSN9_9GAMM</name>
<dbReference type="Proteomes" id="UP000192923">
    <property type="component" value="Unassembled WGS sequence"/>
</dbReference>
<organism evidence="2 3">
    <name type="scientific">Methylomagnum ishizawai</name>
    <dbReference type="NCBI Taxonomy" id="1760988"/>
    <lineage>
        <taxon>Bacteria</taxon>
        <taxon>Pseudomonadati</taxon>
        <taxon>Pseudomonadota</taxon>
        <taxon>Gammaproteobacteria</taxon>
        <taxon>Methylococcales</taxon>
        <taxon>Methylococcaceae</taxon>
        <taxon>Methylomagnum</taxon>
    </lineage>
</organism>
<evidence type="ECO:0000313" key="2">
    <source>
        <dbReference type="EMBL" id="SMF93618.1"/>
    </source>
</evidence>
<dbReference type="EMBL" id="FXAM01000001">
    <property type="protein sequence ID" value="SMF93618.1"/>
    <property type="molecule type" value="Genomic_DNA"/>
</dbReference>
<dbReference type="AlphaFoldDB" id="A0A1Y6CSN9"/>
<feature type="region of interest" description="Disordered" evidence="1">
    <location>
        <begin position="12"/>
        <end position="37"/>
    </location>
</feature>
<reference evidence="2 3" key="1">
    <citation type="submission" date="2016-12" db="EMBL/GenBank/DDBJ databases">
        <authorList>
            <person name="Song W.-J."/>
            <person name="Kurnit D.M."/>
        </authorList>
    </citation>
    <scope>NUCLEOTIDE SEQUENCE [LARGE SCALE GENOMIC DNA]</scope>
    <source>
        <strain evidence="2 3">175</strain>
    </source>
</reference>
<evidence type="ECO:0000256" key="1">
    <source>
        <dbReference type="SAM" id="MobiDB-lite"/>
    </source>
</evidence>
<evidence type="ECO:0000313" key="3">
    <source>
        <dbReference type="Proteomes" id="UP000192923"/>
    </source>
</evidence>
<feature type="region of interest" description="Disordered" evidence="1">
    <location>
        <begin position="108"/>
        <end position="130"/>
    </location>
</feature>
<gene>
    <name evidence="2" type="ORF">SAMN02949497_0905</name>
</gene>
<proteinExistence type="predicted"/>
<feature type="region of interest" description="Disordered" evidence="1">
    <location>
        <begin position="73"/>
        <end position="96"/>
    </location>
</feature>
<keyword evidence="3" id="KW-1185">Reference proteome</keyword>
<protein>
    <submittedName>
        <fullName evidence="2">Uncharacterized protein</fullName>
    </submittedName>
</protein>